<sequence>MYRFNYHKPDDMDAAQQLMADAEDGVYLSGGMTLIPTLKARLASPTDVIDLSGLALSGIELADDSLTIGALTLHSEVAAGNEISSLSNLALAIGDAQVRNRGTIGGSIANSDPGADYPAAVMALGATINTTAGAIDADDFFQGLFETALQPGAIVTSVTFPVPGRAAYEKFPNPASRYAVVGVMVAETNGDIRVGVTGAGPCAYRQLNFEQALADNFSVAALDGLEVDYAEFNSDIHASAEYRGHLVGVMARRAVAQIT</sequence>
<evidence type="ECO:0000256" key="3">
    <source>
        <dbReference type="ARBA" id="ARBA00023002"/>
    </source>
</evidence>
<dbReference type="Gene3D" id="3.30.465.10">
    <property type="match status" value="1"/>
</dbReference>
<dbReference type="PANTHER" id="PTHR42659:SF2">
    <property type="entry name" value="XANTHINE DEHYDROGENASE SUBUNIT C-RELATED"/>
    <property type="match status" value="1"/>
</dbReference>
<organism evidence="5">
    <name type="scientific">marine metagenome</name>
    <dbReference type="NCBI Taxonomy" id="408172"/>
    <lineage>
        <taxon>unclassified sequences</taxon>
        <taxon>metagenomes</taxon>
        <taxon>ecological metagenomes</taxon>
    </lineage>
</organism>
<dbReference type="InterPro" id="IPR051312">
    <property type="entry name" value="Diverse_Substr_Oxidored"/>
</dbReference>
<dbReference type="Pfam" id="PF00941">
    <property type="entry name" value="FAD_binding_5"/>
    <property type="match status" value="1"/>
</dbReference>
<evidence type="ECO:0000313" key="5">
    <source>
        <dbReference type="EMBL" id="SUZ81458.1"/>
    </source>
</evidence>
<dbReference type="EMBL" id="UINC01001469">
    <property type="protein sequence ID" value="SUZ81458.1"/>
    <property type="molecule type" value="Genomic_DNA"/>
</dbReference>
<proteinExistence type="predicted"/>
<reference evidence="5" key="1">
    <citation type="submission" date="2018-05" db="EMBL/GenBank/DDBJ databases">
        <authorList>
            <person name="Lanie J.A."/>
            <person name="Ng W.-L."/>
            <person name="Kazmierczak K.M."/>
            <person name="Andrzejewski T.M."/>
            <person name="Davidsen T.M."/>
            <person name="Wayne K.J."/>
            <person name="Tettelin H."/>
            <person name="Glass J.I."/>
            <person name="Rusch D."/>
            <person name="Podicherti R."/>
            <person name="Tsui H.-C.T."/>
            <person name="Winkler M.E."/>
        </authorList>
    </citation>
    <scope>NUCLEOTIDE SEQUENCE</scope>
</reference>
<dbReference type="PROSITE" id="PS51387">
    <property type="entry name" value="FAD_PCMH"/>
    <property type="match status" value="1"/>
</dbReference>
<dbReference type="SUPFAM" id="SSF56176">
    <property type="entry name" value="FAD-binding/transporter-associated domain-like"/>
    <property type="match status" value="1"/>
</dbReference>
<dbReference type="Gene3D" id="3.30.43.10">
    <property type="entry name" value="Uridine Diphospho-n-acetylenolpyruvylglucosamine Reductase, domain 2"/>
    <property type="match status" value="1"/>
</dbReference>
<accession>A0A381QRW8</accession>
<keyword evidence="3" id="KW-0560">Oxidoreductase</keyword>
<dbReference type="InterPro" id="IPR016167">
    <property type="entry name" value="FAD-bd_PCMH_sub1"/>
</dbReference>
<dbReference type="GO" id="GO:0016491">
    <property type="term" value="F:oxidoreductase activity"/>
    <property type="evidence" value="ECO:0007669"/>
    <property type="project" value="UniProtKB-KW"/>
</dbReference>
<keyword evidence="2" id="KW-0274">FAD</keyword>
<dbReference type="AlphaFoldDB" id="A0A381QRW8"/>
<keyword evidence="1" id="KW-0285">Flavoprotein</keyword>
<dbReference type="Gene3D" id="3.30.390.50">
    <property type="entry name" value="CO dehydrogenase flavoprotein, C-terminal domain"/>
    <property type="match status" value="1"/>
</dbReference>
<dbReference type="GO" id="GO:0071949">
    <property type="term" value="F:FAD binding"/>
    <property type="evidence" value="ECO:0007669"/>
    <property type="project" value="InterPro"/>
</dbReference>
<dbReference type="SUPFAM" id="SSF55447">
    <property type="entry name" value="CO dehydrogenase flavoprotein C-terminal domain-like"/>
    <property type="match status" value="1"/>
</dbReference>
<dbReference type="Pfam" id="PF03450">
    <property type="entry name" value="CO_deh_flav_C"/>
    <property type="match status" value="1"/>
</dbReference>
<dbReference type="InterPro" id="IPR016166">
    <property type="entry name" value="FAD-bd_PCMH"/>
</dbReference>
<dbReference type="PANTHER" id="PTHR42659">
    <property type="entry name" value="XANTHINE DEHYDROGENASE SUBUNIT C-RELATED"/>
    <property type="match status" value="1"/>
</dbReference>
<dbReference type="SMART" id="SM01092">
    <property type="entry name" value="CO_deh_flav_C"/>
    <property type="match status" value="1"/>
</dbReference>
<evidence type="ECO:0000256" key="1">
    <source>
        <dbReference type="ARBA" id="ARBA00022630"/>
    </source>
</evidence>
<dbReference type="InterPro" id="IPR005107">
    <property type="entry name" value="CO_DH_flav_C"/>
</dbReference>
<evidence type="ECO:0000259" key="4">
    <source>
        <dbReference type="PROSITE" id="PS51387"/>
    </source>
</evidence>
<protein>
    <recommendedName>
        <fullName evidence="4">FAD-binding PCMH-type domain-containing protein</fullName>
    </recommendedName>
</protein>
<name>A0A381QRW8_9ZZZZ</name>
<gene>
    <name evidence="5" type="ORF">METZ01_LOCUS34312</name>
</gene>
<dbReference type="InterPro" id="IPR002346">
    <property type="entry name" value="Mopterin_DH_FAD-bd"/>
</dbReference>
<feature type="domain" description="FAD-binding PCMH-type" evidence="4">
    <location>
        <begin position="1"/>
        <end position="165"/>
    </location>
</feature>
<dbReference type="InterPro" id="IPR016169">
    <property type="entry name" value="FAD-bd_PCMH_sub2"/>
</dbReference>
<dbReference type="InterPro" id="IPR036318">
    <property type="entry name" value="FAD-bd_PCMH-like_sf"/>
</dbReference>
<dbReference type="InterPro" id="IPR036683">
    <property type="entry name" value="CO_DH_flav_C_dom_sf"/>
</dbReference>
<evidence type="ECO:0000256" key="2">
    <source>
        <dbReference type="ARBA" id="ARBA00022827"/>
    </source>
</evidence>